<dbReference type="GO" id="GO:0005829">
    <property type="term" value="C:cytosol"/>
    <property type="evidence" value="ECO:0007669"/>
    <property type="project" value="TreeGrafter"/>
</dbReference>
<organism evidence="2 3">
    <name type="scientific">Candidatus Entotheonella gemina</name>
    <dbReference type="NCBI Taxonomy" id="1429439"/>
    <lineage>
        <taxon>Bacteria</taxon>
        <taxon>Pseudomonadati</taxon>
        <taxon>Nitrospinota/Tectimicrobiota group</taxon>
        <taxon>Candidatus Tectimicrobiota</taxon>
        <taxon>Candidatus Entotheonellia</taxon>
        <taxon>Candidatus Entotheonellales</taxon>
        <taxon>Candidatus Entotheonellaceae</taxon>
        <taxon>Candidatus Entotheonella</taxon>
    </lineage>
</organism>
<dbReference type="AlphaFoldDB" id="W4M971"/>
<dbReference type="PANTHER" id="PTHR11365:SF23">
    <property type="entry name" value="HYPOTHETICAL 5-OXOPROLINASE (EUROFUNG)-RELATED"/>
    <property type="match status" value="1"/>
</dbReference>
<evidence type="ECO:0000259" key="1">
    <source>
        <dbReference type="Pfam" id="PF02538"/>
    </source>
</evidence>
<protein>
    <recommendedName>
        <fullName evidence="1">Hydantoinase B/oxoprolinase domain-containing protein</fullName>
    </recommendedName>
</protein>
<dbReference type="Pfam" id="PF02538">
    <property type="entry name" value="Hydantoinase_B"/>
    <property type="match status" value="1"/>
</dbReference>
<reference evidence="2 3" key="1">
    <citation type="journal article" date="2014" name="Nature">
        <title>An environmental bacterial taxon with a large and distinct metabolic repertoire.</title>
        <authorList>
            <person name="Wilson M.C."/>
            <person name="Mori T."/>
            <person name="Ruckert C."/>
            <person name="Uria A.R."/>
            <person name="Helf M.J."/>
            <person name="Takada K."/>
            <person name="Gernert C."/>
            <person name="Steffens U.A."/>
            <person name="Heycke N."/>
            <person name="Schmitt S."/>
            <person name="Rinke C."/>
            <person name="Helfrich E.J."/>
            <person name="Brachmann A.O."/>
            <person name="Gurgui C."/>
            <person name="Wakimoto T."/>
            <person name="Kracht M."/>
            <person name="Crusemann M."/>
            <person name="Hentschel U."/>
            <person name="Abe I."/>
            <person name="Matsunaga S."/>
            <person name="Kalinowski J."/>
            <person name="Takeyama H."/>
            <person name="Piel J."/>
        </authorList>
    </citation>
    <scope>NUCLEOTIDE SEQUENCE [LARGE SCALE GENOMIC DNA]</scope>
    <source>
        <strain evidence="3">TSY2</strain>
    </source>
</reference>
<evidence type="ECO:0000313" key="2">
    <source>
        <dbReference type="EMBL" id="ETX06471.1"/>
    </source>
</evidence>
<dbReference type="GO" id="GO:0006749">
    <property type="term" value="P:glutathione metabolic process"/>
    <property type="evidence" value="ECO:0007669"/>
    <property type="project" value="TreeGrafter"/>
</dbReference>
<feature type="domain" description="Hydantoinase B/oxoprolinase" evidence="1">
    <location>
        <begin position="4"/>
        <end position="513"/>
    </location>
</feature>
<sequence length="548" mass="59555">MSFDPISLEILWNRLVAITDEAAATLIRTSFSTLVRESLDFACVLLDPRGRGLSQCTVAPPSFIGTLPRTVKALTREFSPETARDGDVIVTNDPWIGTGHLPDLNMAKPIFYRDRLIAYSATVSHLPDIGGRIRSPDAREVYEEGFQIPPWKLFDAGELDEKLVRLLEHNVRVPDRVMGDIWSQLAAHRLMERRLHELLDEQGLSDLEALSEAIVSTSRRAMQQAIREMPNGEYAYSLQTDGFDGTPLTLAATVRVADEHIVADYSGTSPQVGRGLNVVPNYTYAFTTYALKCILAPTLLNNEGCCDPIEVTAPEGCLLNPVYPAAVGARAIMGHFLPTVIFGALAQAFPGRLQAASAGCLWAMQYTGFNRRGERFTNLFFLNGGQGASSDRDGISCISFPGNISNTPIEMIEETPILIERKSFREDSGGSGQFRGGNGQSLVIRVINESPLTVSFLSDRNKIPAPGFAGGHDGALGAVTLNGKPINPKETVIVQPGDVIALNTPGGAGYGEPHLRGRERVTADVASGMVSERLARETYQWASPRVLT</sequence>
<dbReference type="PANTHER" id="PTHR11365">
    <property type="entry name" value="5-OXOPROLINASE RELATED"/>
    <property type="match status" value="1"/>
</dbReference>
<comment type="caution">
    <text evidence="2">The sequence shown here is derived from an EMBL/GenBank/DDBJ whole genome shotgun (WGS) entry which is preliminary data.</text>
</comment>
<dbReference type="InterPro" id="IPR003692">
    <property type="entry name" value="Hydantoinase_B"/>
</dbReference>
<dbReference type="PATRIC" id="fig|1429439.4.peg.2874"/>
<evidence type="ECO:0000313" key="3">
    <source>
        <dbReference type="Proteomes" id="UP000019140"/>
    </source>
</evidence>
<dbReference type="Proteomes" id="UP000019140">
    <property type="component" value="Unassembled WGS sequence"/>
</dbReference>
<gene>
    <name evidence="2" type="ORF">ETSY2_16935</name>
</gene>
<keyword evidence="3" id="KW-1185">Reference proteome</keyword>
<proteinExistence type="predicted"/>
<dbReference type="EMBL" id="AZHX01000687">
    <property type="protein sequence ID" value="ETX06471.1"/>
    <property type="molecule type" value="Genomic_DNA"/>
</dbReference>
<dbReference type="InterPro" id="IPR045079">
    <property type="entry name" value="Oxoprolinase-like"/>
</dbReference>
<name>W4M971_9BACT</name>
<dbReference type="GO" id="GO:0017168">
    <property type="term" value="F:5-oxoprolinase (ATP-hydrolyzing) activity"/>
    <property type="evidence" value="ECO:0007669"/>
    <property type="project" value="TreeGrafter"/>
</dbReference>
<accession>W4M971</accession>
<dbReference type="HOGENOM" id="CLU_020413_1_1_7"/>